<evidence type="ECO:0000313" key="9">
    <source>
        <dbReference type="EMBL" id="HEF64650.1"/>
    </source>
</evidence>
<evidence type="ECO:0000256" key="2">
    <source>
        <dbReference type="ARBA" id="ARBA00021310"/>
    </source>
</evidence>
<keyword evidence="4 7" id="KW-0233">DNA recombination</keyword>
<dbReference type="InterPro" id="IPR042242">
    <property type="entry name" value="RecO_C"/>
</dbReference>
<evidence type="ECO:0000256" key="6">
    <source>
        <dbReference type="ARBA" id="ARBA00033409"/>
    </source>
</evidence>
<dbReference type="HAMAP" id="MF_00201">
    <property type="entry name" value="RecO"/>
    <property type="match status" value="1"/>
</dbReference>
<dbReference type="NCBIfam" id="TIGR00613">
    <property type="entry name" value="reco"/>
    <property type="match status" value="1"/>
</dbReference>
<dbReference type="EMBL" id="DSJL01000007">
    <property type="protein sequence ID" value="HEF64650.1"/>
    <property type="molecule type" value="Genomic_DNA"/>
</dbReference>
<evidence type="ECO:0000256" key="4">
    <source>
        <dbReference type="ARBA" id="ARBA00023172"/>
    </source>
</evidence>
<sequence length="277" mass="30328">MSQDGNAFEHRRIRLVRAEAVVLRRRDLGEADRILTLFTRELGKLRVVAKGVRRPLSRLGGHLDLFARTQVLLARGRELDVVTQAQLLESFIGLRHEPWRAGWAGYLADLTDRATADADPQPALYDLLVDCLRALADCTDSFAIVRRFEMRLLVLLGYQPELSICPRCSRRLIPGSLAYAPEQGGVLCAECVGSTANEIPVSVGAVKALRLLLADQWREVANRTLSQSLRTQIEAVLRAALEAHIGGPLPSATVATILEQRGENDERPAAPLSGAGG</sequence>
<name>A0A7C1FRA9_THERO</name>
<comment type="function">
    <text evidence="7">Involved in DNA repair and RecF pathway recombination.</text>
</comment>
<evidence type="ECO:0000259" key="8">
    <source>
        <dbReference type="Pfam" id="PF11967"/>
    </source>
</evidence>
<dbReference type="AlphaFoldDB" id="A0A7C1FRA9"/>
<dbReference type="PANTHER" id="PTHR33991">
    <property type="entry name" value="DNA REPAIR PROTEIN RECO"/>
    <property type="match status" value="1"/>
</dbReference>
<dbReference type="InterPro" id="IPR037278">
    <property type="entry name" value="ARFGAP/RecO"/>
</dbReference>
<comment type="caution">
    <text evidence="9">The sequence shown here is derived from an EMBL/GenBank/DDBJ whole genome shotgun (WGS) entry which is preliminary data.</text>
</comment>
<accession>A0A7C1FRA9</accession>
<dbReference type="SUPFAM" id="SSF57863">
    <property type="entry name" value="ArfGap/RecO-like zinc finger"/>
    <property type="match status" value="1"/>
</dbReference>
<reference evidence="9" key="1">
    <citation type="journal article" date="2020" name="mSystems">
        <title>Genome- and Community-Level Interaction Insights into Carbon Utilization and Element Cycling Functions of Hydrothermarchaeota in Hydrothermal Sediment.</title>
        <authorList>
            <person name="Zhou Z."/>
            <person name="Liu Y."/>
            <person name="Xu W."/>
            <person name="Pan J."/>
            <person name="Luo Z.H."/>
            <person name="Li M."/>
        </authorList>
    </citation>
    <scope>NUCLEOTIDE SEQUENCE [LARGE SCALE GENOMIC DNA]</scope>
    <source>
        <strain evidence="9">SpSt-222</strain>
    </source>
</reference>
<gene>
    <name evidence="7 9" type="primary">recO</name>
    <name evidence="9" type="ORF">ENP47_03460</name>
</gene>
<evidence type="ECO:0000256" key="1">
    <source>
        <dbReference type="ARBA" id="ARBA00007452"/>
    </source>
</evidence>
<protein>
    <recommendedName>
        <fullName evidence="2 7">DNA repair protein RecO</fullName>
    </recommendedName>
    <alternativeName>
        <fullName evidence="6 7">Recombination protein O</fullName>
    </alternativeName>
</protein>
<proteinExistence type="inferred from homology"/>
<evidence type="ECO:0000256" key="7">
    <source>
        <dbReference type="HAMAP-Rule" id="MF_00201"/>
    </source>
</evidence>
<dbReference type="InterPro" id="IPR022572">
    <property type="entry name" value="DNA_rep/recomb_RecO_N"/>
</dbReference>
<comment type="similarity">
    <text evidence="1 7">Belongs to the RecO family.</text>
</comment>
<dbReference type="SUPFAM" id="SSF50249">
    <property type="entry name" value="Nucleic acid-binding proteins"/>
    <property type="match status" value="1"/>
</dbReference>
<evidence type="ECO:0000256" key="3">
    <source>
        <dbReference type="ARBA" id="ARBA00022763"/>
    </source>
</evidence>
<dbReference type="PANTHER" id="PTHR33991:SF1">
    <property type="entry name" value="DNA REPAIR PROTEIN RECO"/>
    <property type="match status" value="1"/>
</dbReference>
<dbReference type="GO" id="GO:0006302">
    <property type="term" value="P:double-strand break repair"/>
    <property type="evidence" value="ECO:0007669"/>
    <property type="project" value="TreeGrafter"/>
</dbReference>
<dbReference type="Gene3D" id="1.20.1440.120">
    <property type="entry name" value="Recombination protein O, C-terminal domain"/>
    <property type="match status" value="1"/>
</dbReference>
<feature type="domain" description="DNA replication/recombination mediator RecO N-terminal" evidence="8">
    <location>
        <begin position="15"/>
        <end position="91"/>
    </location>
</feature>
<dbReference type="Pfam" id="PF11967">
    <property type="entry name" value="RecO_N"/>
    <property type="match status" value="1"/>
</dbReference>
<dbReference type="Gene3D" id="2.40.50.140">
    <property type="entry name" value="Nucleic acid-binding proteins"/>
    <property type="match status" value="1"/>
</dbReference>
<dbReference type="InterPro" id="IPR003717">
    <property type="entry name" value="RecO"/>
</dbReference>
<dbReference type="Pfam" id="PF02565">
    <property type="entry name" value="RecO_C"/>
    <property type="match status" value="1"/>
</dbReference>
<keyword evidence="5 7" id="KW-0234">DNA repair</keyword>
<dbReference type="InterPro" id="IPR012340">
    <property type="entry name" value="NA-bd_OB-fold"/>
</dbReference>
<organism evidence="9">
    <name type="scientific">Thermomicrobium roseum</name>
    <dbReference type="NCBI Taxonomy" id="500"/>
    <lineage>
        <taxon>Bacteria</taxon>
        <taxon>Pseudomonadati</taxon>
        <taxon>Thermomicrobiota</taxon>
        <taxon>Thermomicrobia</taxon>
        <taxon>Thermomicrobiales</taxon>
        <taxon>Thermomicrobiaceae</taxon>
        <taxon>Thermomicrobium</taxon>
    </lineage>
</organism>
<dbReference type="GO" id="GO:0043590">
    <property type="term" value="C:bacterial nucleoid"/>
    <property type="evidence" value="ECO:0007669"/>
    <property type="project" value="TreeGrafter"/>
</dbReference>
<dbReference type="GO" id="GO:0006310">
    <property type="term" value="P:DNA recombination"/>
    <property type="evidence" value="ECO:0007669"/>
    <property type="project" value="UniProtKB-UniRule"/>
</dbReference>
<keyword evidence="3 7" id="KW-0227">DNA damage</keyword>
<evidence type="ECO:0000256" key="5">
    <source>
        <dbReference type="ARBA" id="ARBA00023204"/>
    </source>
</evidence>